<keyword evidence="2" id="KW-1185">Reference proteome</keyword>
<sequence>MDTIRSRPMREAKRARMAEIDAQIHRLQTERGLHEQKLAEYAYPVLSLPNEIVSEILIQSLPSYPACPPLKGPSSPTSLTHICRQWRDIALATPQLWRAIPLRASSDDKTPRDWLERSGSCPLSIKMESDEQARLHPQTLAAILLHHERWERAHAACEFTLQVPNGLIPRTKRPRAHADFPRLRTLSLDCLDDLAYWFPWTQLTSLTLTNPSSATYFSTLQGAVNLVHLKTIDCYQEPHAQLTDVTLPRLETFIMVDTEFGYFEQGLGVFILPSLRTLQVPAAFLGNNPLDTFASFVAKSGCTQLQKVLITGEYGEISKPMFRSRFPGIIFAFNSRYDWHKRRDRDEEDSSDSESE</sequence>
<dbReference type="Proteomes" id="UP001221142">
    <property type="component" value="Unassembled WGS sequence"/>
</dbReference>
<reference evidence="1" key="1">
    <citation type="submission" date="2023-03" db="EMBL/GenBank/DDBJ databases">
        <title>Massive genome expansion in bonnet fungi (Mycena s.s.) driven by repeated elements and novel gene families across ecological guilds.</title>
        <authorList>
            <consortium name="Lawrence Berkeley National Laboratory"/>
            <person name="Harder C.B."/>
            <person name="Miyauchi S."/>
            <person name="Viragh M."/>
            <person name="Kuo A."/>
            <person name="Thoen E."/>
            <person name="Andreopoulos B."/>
            <person name="Lu D."/>
            <person name="Skrede I."/>
            <person name="Drula E."/>
            <person name="Henrissat B."/>
            <person name="Morin E."/>
            <person name="Kohler A."/>
            <person name="Barry K."/>
            <person name="LaButti K."/>
            <person name="Morin E."/>
            <person name="Salamov A."/>
            <person name="Lipzen A."/>
            <person name="Mereny Z."/>
            <person name="Hegedus B."/>
            <person name="Baldrian P."/>
            <person name="Stursova M."/>
            <person name="Weitz H."/>
            <person name="Taylor A."/>
            <person name="Grigoriev I.V."/>
            <person name="Nagy L.G."/>
            <person name="Martin F."/>
            <person name="Kauserud H."/>
        </authorList>
    </citation>
    <scope>NUCLEOTIDE SEQUENCE</scope>
    <source>
        <strain evidence="1">9284</strain>
    </source>
</reference>
<accession>A0AAD7F8I4</accession>
<evidence type="ECO:0000313" key="1">
    <source>
        <dbReference type="EMBL" id="KAJ7604215.1"/>
    </source>
</evidence>
<comment type="caution">
    <text evidence="1">The sequence shown here is derived from an EMBL/GenBank/DDBJ whole genome shotgun (WGS) entry which is preliminary data.</text>
</comment>
<dbReference type="AlphaFoldDB" id="A0AAD7F8I4"/>
<dbReference type="EMBL" id="JARKIF010000113">
    <property type="protein sequence ID" value="KAJ7604215.1"/>
    <property type="molecule type" value="Genomic_DNA"/>
</dbReference>
<protein>
    <recommendedName>
        <fullName evidence="3">F-box domain-containing protein</fullName>
    </recommendedName>
</protein>
<gene>
    <name evidence="1" type="ORF">FB45DRAFT_1070678</name>
</gene>
<proteinExistence type="predicted"/>
<name>A0AAD7F8I4_9AGAR</name>
<organism evidence="1 2">
    <name type="scientific">Roridomyces roridus</name>
    <dbReference type="NCBI Taxonomy" id="1738132"/>
    <lineage>
        <taxon>Eukaryota</taxon>
        <taxon>Fungi</taxon>
        <taxon>Dikarya</taxon>
        <taxon>Basidiomycota</taxon>
        <taxon>Agaricomycotina</taxon>
        <taxon>Agaricomycetes</taxon>
        <taxon>Agaricomycetidae</taxon>
        <taxon>Agaricales</taxon>
        <taxon>Marasmiineae</taxon>
        <taxon>Mycenaceae</taxon>
        <taxon>Roridomyces</taxon>
    </lineage>
</organism>
<evidence type="ECO:0000313" key="2">
    <source>
        <dbReference type="Proteomes" id="UP001221142"/>
    </source>
</evidence>
<dbReference type="SUPFAM" id="SSF52058">
    <property type="entry name" value="L domain-like"/>
    <property type="match status" value="1"/>
</dbReference>
<evidence type="ECO:0008006" key="3">
    <source>
        <dbReference type="Google" id="ProtNLM"/>
    </source>
</evidence>